<gene>
    <name evidence="3" type="ORF">GO755_26910</name>
</gene>
<accession>A0A7K1SIP8</accession>
<dbReference type="EMBL" id="WPIN01000012">
    <property type="protein sequence ID" value="MVM33699.1"/>
    <property type="molecule type" value="Genomic_DNA"/>
</dbReference>
<sequence length="475" mass="50323">MNHQIRLGLAAMTVAAGLMAGLSGCSKSEDVQVSAPFFKAGVAISTKTPLSGVVKGTLLADSTYRVTGDVFINEGDTLVVQPGAKVYFDGKGVWSFIVKGSFLSLGTQEKPIYFTVPTATKTDTPGADVTKDPAYAGLWGGILGETTFKNIIIKWTHLEFGGGTVVTSPVSFIANGGKAYVVSSANSDGIVVLEDSWVYGSVDDPMRPFGGRYNVMRNTFEKCGFTGGEAWNVKGGTVGNFAYNLVIGSATNGPKASNNGQKPGQPQTNLMFYNNTIVHSGYRRSADGRGGSINFEEGAKGGYYNNLMVNDKYGPRIVGATQSYAGNALVVADTANIKYSNNYNYVDSLKMANQIYPVLFTTKPQTSDIPAPASFLPAGYKLGQVYDGSAVVQKNNPQFVNFPLPYVATKKVSDVTYAGTWNFRLQSTSPAIGKGTTSFSPLIVVPVSPNFGSTEITPPSTDIGAYPSNGKGNLH</sequence>
<dbReference type="PROSITE" id="PS51257">
    <property type="entry name" value="PROKAR_LIPOPROTEIN"/>
    <property type="match status" value="1"/>
</dbReference>
<dbReference type="InterPro" id="IPR011050">
    <property type="entry name" value="Pectin_lyase_fold/virulence"/>
</dbReference>
<proteinExistence type="predicted"/>
<evidence type="ECO:0000256" key="1">
    <source>
        <dbReference type="SAM" id="MobiDB-lite"/>
    </source>
</evidence>
<dbReference type="SUPFAM" id="SSF51126">
    <property type="entry name" value="Pectin lyase-like"/>
    <property type="match status" value="1"/>
</dbReference>
<evidence type="ECO:0000313" key="4">
    <source>
        <dbReference type="Proteomes" id="UP000436006"/>
    </source>
</evidence>
<feature type="region of interest" description="Disordered" evidence="1">
    <location>
        <begin position="455"/>
        <end position="475"/>
    </location>
</feature>
<dbReference type="Proteomes" id="UP000436006">
    <property type="component" value="Unassembled WGS sequence"/>
</dbReference>
<evidence type="ECO:0000313" key="3">
    <source>
        <dbReference type="EMBL" id="MVM33699.1"/>
    </source>
</evidence>
<protein>
    <recommendedName>
        <fullName evidence="5">Right-handed parallel beta-helix repeat-containing protein</fullName>
    </recommendedName>
</protein>
<feature type="chain" id="PRO_5029477065" description="Right-handed parallel beta-helix repeat-containing protein" evidence="2">
    <location>
        <begin position="21"/>
        <end position="475"/>
    </location>
</feature>
<dbReference type="Gene3D" id="2.160.20.10">
    <property type="entry name" value="Single-stranded right-handed beta-helix, Pectin lyase-like"/>
    <property type="match status" value="1"/>
</dbReference>
<feature type="signal peptide" evidence="2">
    <location>
        <begin position="1"/>
        <end position="20"/>
    </location>
</feature>
<evidence type="ECO:0000256" key="2">
    <source>
        <dbReference type="SAM" id="SignalP"/>
    </source>
</evidence>
<comment type="caution">
    <text evidence="3">The sequence shown here is derived from an EMBL/GenBank/DDBJ whole genome shotgun (WGS) entry which is preliminary data.</text>
</comment>
<reference evidence="3 4" key="1">
    <citation type="submission" date="2019-12" db="EMBL/GenBank/DDBJ databases">
        <title>Spirosoma sp. HMF4905 genome sequencing and assembly.</title>
        <authorList>
            <person name="Kang H."/>
            <person name="Cha I."/>
            <person name="Kim H."/>
            <person name="Joh K."/>
        </authorList>
    </citation>
    <scope>NUCLEOTIDE SEQUENCE [LARGE SCALE GENOMIC DNA]</scope>
    <source>
        <strain evidence="3 4">HMF4905</strain>
    </source>
</reference>
<evidence type="ECO:0008006" key="5">
    <source>
        <dbReference type="Google" id="ProtNLM"/>
    </source>
</evidence>
<organism evidence="3 4">
    <name type="scientific">Spirosoma arboris</name>
    <dbReference type="NCBI Taxonomy" id="2682092"/>
    <lineage>
        <taxon>Bacteria</taxon>
        <taxon>Pseudomonadati</taxon>
        <taxon>Bacteroidota</taxon>
        <taxon>Cytophagia</taxon>
        <taxon>Cytophagales</taxon>
        <taxon>Cytophagaceae</taxon>
        <taxon>Spirosoma</taxon>
    </lineage>
</organism>
<dbReference type="RefSeq" id="WP_157588412.1">
    <property type="nucleotide sequence ID" value="NZ_WPIN01000012.1"/>
</dbReference>
<name>A0A7K1SIP8_9BACT</name>
<dbReference type="InterPro" id="IPR012334">
    <property type="entry name" value="Pectin_lyas_fold"/>
</dbReference>
<keyword evidence="4" id="KW-1185">Reference proteome</keyword>
<keyword evidence="2" id="KW-0732">Signal</keyword>
<dbReference type="AlphaFoldDB" id="A0A7K1SIP8"/>